<keyword evidence="3" id="KW-1185">Reference proteome</keyword>
<dbReference type="AlphaFoldDB" id="A0A4Y7TUV5"/>
<accession>A0A4Y7TUV5</accession>
<sequence>MHLALGEPIGGRSLLTTTDISYMEGMVFIWRTKAKRIFRRPLASPIRGHSLCPPTTTHLGQDPIFLGEKFIRTIGNHRLNESRRNVTSVSHLCGKHGVMPEVTDAIRDELSQEEILLALVGSGEKEALLRRIGTQFKEGRAKGRSLPSQKNRPPGLSHLHSRTWATPPIWPTRKEARLPQPKKPIPKFLEERIPPGNGSITWENSYRIIKTYRGRIQNGVGKKVVRKGQSRAGSRFLECGGWIL</sequence>
<reference evidence="2 3" key="1">
    <citation type="journal article" date="2019" name="Nat. Ecol. Evol.">
        <title>Megaphylogeny resolves global patterns of mushroom evolution.</title>
        <authorList>
            <person name="Varga T."/>
            <person name="Krizsan K."/>
            <person name="Foldi C."/>
            <person name="Dima B."/>
            <person name="Sanchez-Garcia M."/>
            <person name="Sanchez-Ramirez S."/>
            <person name="Szollosi G.J."/>
            <person name="Szarkandi J.G."/>
            <person name="Papp V."/>
            <person name="Albert L."/>
            <person name="Andreopoulos W."/>
            <person name="Angelini C."/>
            <person name="Antonin V."/>
            <person name="Barry K.W."/>
            <person name="Bougher N.L."/>
            <person name="Buchanan P."/>
            <person name="Buyck B."/>
            <person name="Bense V."/>
            <person name="Catcheside P."/>
            <person name="Chovatia M."/>
            <person name="Cooper J."/>
            <person name="Damon W."/>
            <person name="Desjardin D."/>
            <person name="Finy P."/>
            <person name="Geml J."/>
            <person name="Haridas S."/>
            <person name="Hughes K."/>
            <person name="Justo A."/>
            <person name="Karasinski D."/>
            <person name="Kautmanova I."/>
            <person name="Kiss B."/>
            <person name="Kocsube S."/>
            <person name="Kotiranta H."/>
            <person name="LaButti K.M."/>
            <person name="Lechner B.E."/>
            <person name="Liimatainen K."/>
            <person name="Lipzen A."/>
            <person name="Lukacs Z."/>
            <person name="Mihaltcheva S."/>
            <person name="Morgado L.N."/>
            <person name="Niskanen T."/>
            <person name="Noordeloos M.E."/>
            <person name="Ohm R.A."/>
            <person name="Ortiz-Santana B."/>
            <person name="Ovrebo C."/>
            <person name="Racz N."/>
            <person name="Riley R."/>
            <person name="Savchenko A."/>
            <person name="Shiryaev A."/>
            <person name="Soop K."/>
            <person name="Spirin V."/>
            <person name="Szebenyi C."/>
            <person name="Tomsovsky M."/>
            <person name="Tulloss R.E."/>
            <person name="Uehling J."/>
            <person name="Grigoriev I.V."/>
            <person name="Vagvolgyi C."/>
            <person name="Papp T."/>
            <person name="Martin F.M."/>
            <person name="Miettinen O."/>
            <person name="Hibbett D.S."/>
            <person name="Nagy L.G."/>
        </authorList>
    </citation>
    <scope>NUCLEOTIDE SEQUENCE [LARGE SCALE GENOMIC DNA]</scope>
    <source>
        <strain evidence="2 3">FP101781</strain>
    </source>
</reference>
<protein>
    <submittedName>
        <fullName evidence="2">Uncharacterized protein</fullName>
    </submittedName>
</protein>
<feature type="region of interest" description="Disordered" evidence="1">
    <location>
        <begin position="138"/>
        <end position="164"/>
    </location>
</feature>
<evidence type="ECO:0000313" key="2">
    <source>
        <dbReference type="EMBL" id="TEB37339.1"/>
    </source>
</evidence>
<dbReference type="EMBL" id="QPFP01000004">
    <property type="protein sequence ID" value="TEB37339.1"/>
    <property type="molecule type" value="Genomic_DNA"/>
</dbReference>
<gene>
    <name evidence="2" type="ORF">FA13DRAFT_1705571</name>
</gene>
<organism evidence="2 3">
    <name type="scientific">Coprinellus micaceus</name>
    <name type="common">Glistening ink-cap mushroom</name>
    <name type="synonym">Coprinus micaceus</name>
    <dbReference type="NCBI Taxonomy" id="71717"/>
    <lineage>
        <taxon>Eukaryota</taxon>
        <taxon>Fungi</taxon>
        <taxon>Dikarya</taxon>
        <taxon>Basidiomycota</taxon>
        <taxon>Agaricomycotina</taxon>
        <taxon>Agaricomycetes</taxon>
        <taxon>Agaricomycetidae</taxon>
        <taxon>Agaricales</taxon>
        <taxon>Agaricineae</taxon>
        <taxon>Psathyrellaceae</taxon>
        <taxon>Coprinellus</taxon>
    </lineage>
</organism>
<name>A0A4Y7TUV5_COPMI</name>
<dbReference type="Proteomes" id="UP000298030">
    <property type="component" value="Unassembled WGS sequence"/>
</dbReference>
<proteinExistence type="predicted"/>
<evidence type="ECO:0000256" key="1">
    <source>
        <dbReference type="SAM" id="MobiDB-lite"/>
    </source>
</evidence>
<evidence type="ECO:0000313" key="3">
    <source>
        <dbReference type="Proteomes" id="UP000298030"/>
    </source>
</evidence>
<comment type="caution">
    <text evidence="2">The sequence shown here is derived from an EMBL/GenBank/DDBJ whole genome shotgun (WGS) entry which is preliminary data.</text>
</comment>